<name>A0A5P1RBB4_9GAMM</name>
<keyword evidence="3" id="KW-1185">Reference proteome</keyword>
<dbReference type="RefSeq" id="WP_138988273.1">
    <property type="nucleotide sequence ID" value="NZ_CP043869.1"/>
</dbReference>
<reference evidence="2 3" key="1">
    <citation type="journal article" date="2019" name="Biochem. Eng. J.">
        <title>Metabolic engineering of the marine bacteria Neptunomonas concharum for the production of acetoin and meso-2,3-butanediol from acetate.</title>
        <authorList>
            <person name="Li W."/>
            <person name="Pu N."/>
            <person name="Liu C.-X."/>
            <person name="Yuan Q.-P."/>
            <person name="Li Z.-J."/>
        </authorList>
    </citation>
    <scope>NUCLEOTIDE SEQUENCE [LARGE SCALE GENOMIC DNA]</scope>
    <source>
        <strain evidence="2 3">JCM17730</strain>
    </source>
</reference>
<feature type="chain" id="PRO_5024870278" description="DUF1311 domain-containing protein" evidence="1">
    <location>
        <begin position="19"/>
        <end position="127"/>
    </location>
</feature>
<dbReference type="Proteomes" id="UP000324760">
    <property type="component" value="Chromosome"/>
</dbReference>
<protein>
    <recommendedName>
        <fullName evidence="4">DUF1311 domain-containing protein</fullName>
    </recommendedName>
</protein>
<dbReference type="AlphaFoldDB" id="A0A5P1RBB4"/>
<evidence type="ECO:0000313" key="3">
    <source>
        <dbReference type="Proteomes" id="UP000324760"/>
    </source>
</evidence>
<dbReference type="KEGG" id="ncu:F0U83_09285"/>
<proteinExistence type="predicted"/>
<sequence length="127" mass="14448">MKLLMAMYLFMCCSVSFADEVSDLRDLARLSQDYRELAIDCLIEVKTNKTNGWEGEVCEKYKKFSTTGLQSFKVETEAATSAFKEYSKSDGATKNRVKRGLKQLVLIQENAESIRNITSKIKAELQK</sequence>
<evidence type="ECO:0000313" key="2">
    <source>
        <dbReference type="EMBL" id="QEQ96898.1"/>
    </source>
</evidence>
<dbReference type="EMBL" id="CP043869">
    <property type="protein sequence ID" value="QEQ96898.1"/>
    <property type="molecule type" value="Genomic_DNA"/>
</dbReference>
<organism evidence="2 3">
    <name type="scientific">Neptunomonas concharum</name>
    <dbReference type="NCBI Taxonomy" id="1031538"/>
    <lineage>
        <taxon>Bacteria</taxon>
        <taxon>Pseudomonadati</taxon>
        <taxon>Pseudomonadota</taxon>
        <taxon>Gammaproteobacteria</taxon>
        <taxon>Oceanospirillales</taxon>
        <taxon>Oceanospirillaceae</taxon>
        <taxon>Neptunomonas</taxon>
    </lineage>
</organism>
<gene>
    <name evidence="2" type="ORF">F0U83_09285</name>
</gene>
<evidence type="ECO:0000256" key="1">
    <source>
        <dbReference type="SAM" id="SignalP"/>
    </source>
</evidence>
<evidence type="ECO:0008006" key="4">
    <source>
        <dbReference type="Google" id="ProtNLM"/>
    </source>
</evidence>
<feature type="signal peptide" evidence="1">
    <location>
        <begin position="1"/>
        <end position="18"/>
    </location>
</feature>
<accession>A0A5P1RBB4</accession>
<keyword evidence="1" id="KW-0732">Signal</keyword>